<name>A0A1I4AP54_9PROT</name>
<feature type="signal peptide" evidence="2">
    <location>
        <begin position="1"/>
        <end position="19"/>
    </location>
</feature>
<evidence type="ECO:0000313" key="3">
    <source>
        <dbReference type="EMBL" id="SFK58144.1"/>
    </source>
</evidence>
<feature type="region of interest" description="Disordered" evidence="1">
    <location>
        <begin position="47"/>
        <end position="133"/>
    </location>
</feature>
<reference evidence="3 4" key="1">
    <citation type="submission" date="2016-10" db="EMBL/GenBank/DDBJ databases">
        <authorList>
            <person name="de Groot N.N."/>
        </authorList>
    </citation>
    <scope>NUCLEOTIDE SEQUENCE [LARGE SCALE GENOMIC DNA]</scope>
    <source>
        <strain evidence="3 4">DSM 19981</strain>
    </source>
</reference>
<keyword evidence="2" id="KW-0732">Signal</keyword>
<dbReference type="Proteomes" id="UP000199473">
    <property type="component" value="Unassembled WGS sequence"/>
</dbReference>
<feature type="compositionally biased region" description="Pro residues" evidence="1">
    <location>
        <begin position="101"/>
        <end position="119"/>
    </location>
</feature>
<dbReference type="RefSeq" id="WP_092959938.1">
    <property type="nucleotide sequence ID" value="NZ_FOSQ01000004.1"/>
</dbReference>
<gene>
    <name evidence="3" type="ORF">SAMN02745775_10430</name>
</gene>
<dbReference type="STRING" id="1123062.SAMN02745775_10430"/>
<evidence type="ECO:0000313" key="4">
    <source>
        <dbReference type="Proteomes" id="UP000199473"/>
    </source>
</evidence>
<dbReference type="AlphaFoldDB" id="A0A1I4AP54"/>
<evidence type="ECO:0000256" key="1">
    <source>
        <dbReference type="SAM" id="MobiDB-lite"/>
    </source>
</evidence>
<protein>
    <recommendedName>
        <fullName evidence="5">DUF3106 domain-containing protein</fullName>
    </recommendedName>
</protein>
<organism evidence="3 4">
    <name type="scientific">Falsiroseomonas stagni DSM 19981</name>
    <dbReference type="NCBI Taxonomy" id="1123062"/>
    <lineage>
        <taxon>Bacteria</taxon>
        <taxon>Pseudomonadati</taxon>
        <taxon>Pseudomonadota</taxon>
        <taxon>Alphaproteobacteria</taxon>
        <taxon>Acetobacterales</taxon>
        <taxon>Roseomonadaceae</taxon>
        <taxon>Falsiroseomonas</taxon>
    </lineage>
</organism>
<feature type="compositionally biased region" description="Basic and acidic residues" evidence="1">
    <location>
        <begin position="48"/>
        <end position="65"/>
    </location>
</feature>
<evidence type="ECO:0008006" key="5">
    <source>
        <dbReference type="Google" id="ProtNLM"/>
    </source>
</evidence>
<evidence type="ECO:0000256" key="2">
    <source>
        <dbReference type="SAM" id="SignalP"/>
    </source>
</evidence>
<dbReference type="EMBL" id="FOSQ01000004">
    <property type="protein sequence ID" value="SFK58144.1"/>
    <property type="molecule type" value="Genomic_DNA"/>
</dbReference>
<keyword evidence="4" id="KW-1185">Reference proteome</keyword>
<proteinExistence type="predicted"/>
<accession>A0A1I4AP54</accession>
<sequence length="133" mass="14680">MLKFIILLPLLLMPPPAAAQAALPDLSWVERDWAALDTQQRGRAVRRFGRDLERDARPDRPEMQARWDAMTPGQRRELMLGPRRATREAGGTPPRAERLPRPPPAAPRPGLVAPPPAAPSVPQGALRPNLSRA</sequence>
<feature type="chain" id="PRO_5011618606" description="DUF3106 domain-containing protein" evidence="2">
    <location>
        <begin position="20"/>
        <end position="133"/>
    </location>
</feature>